<feature type="non-terminal residue" evidence="3">
    <location>
        <position position="330"/>
    </location>
</feature>
<gene>
    <name evidence="3" type="ORF">GSF22_32725</name>
</gene>
<protein>
    <submittedName>
        <fullName evidence="3">AMP-binding protein</fullName>
    </submittedName>
</protein>
<organism evidence="3 4">
    <name type="scientific">Micromonospora echinofusca</name>
    <dbReference type="NCBI Taxonomy" id="47858"/>
    <lineage>
        <taxon>Bacteria</taxon>
        <taxon>Bacillati</taxon>
        <taxon>Actinomycetota</taxon>
        <taxon>Actinomycetes</taxon>
        <taxon>Micromonosporales</taxon>
        <taxon>Micromonosporaceae</taxon>
        <taxon>Micromonospora</taxon>
    </lineage>
</organism>
<evidence type="ECO:0000259" key="2">
    <source>
        <dbReference type="Pfam" id="PF00501"/>
    </source>
</evidence>
<reference evidence="3 4" key="1">
    <citation type="submission" date="2019-12" db="EMBL/GenBank/DDBJ databases">
        <title>Whole genome sequencing of endophytic Actinobacterium Micromonospora sp. MPMI6T.</title>
        <authorList>
            <person name="Evv R."/>
            <person name="Podile A.R."/>
        </authorList>
    </citation>
    <scope>NUCLEOTIDE SEQUENCE [LARGE SCALE GENOMIC DNA]</scope>
    <source>
        <strain evidence="3 4">MPMI6</strain>
    </source>
</reference>
<evidence type="ECO:0000256" key="1">
    <source>
        <dbReference type="SAM" id="MobiDB-lite"/>
    </source>
</evidence>
<feature type="domain" description="AMP-dependent synthetase/ligase" evidence="2">
    <location>
        <begin position="41"/>
        <end position="329"/>
    </location>
</feature>
<keyword evidence="4" id="KW-1185">Reference proteome</keyword>
<feature type="compositionally biased region" description="Pro residues" evidence="1">
    <location>
        <begin position="10"/>
        <end position="19"/>
    </location>
</feature>
<dbReference type="EMBL" id="WVUH01000570">
    <property type="protein sequence ID" value="MBO4210723.1"/>
    <property type="molecule type" value="Genomic_DNA"/>
</dbReference>
<dbReference type="Pfam" id="PF00501">
    <property type="entry name" value="AMP-binding"/>
    <property type="match status" value="1"/>
</dbReference>
<proteinExistence type="predicted"/>
<evidence type="ECO:0000313" key="4">
    <source>
        <dbReference type="Proteomes" id="UP000823521"/>
    </source>
</evidence>
<comment type="caution">
    <text evidence="3">The sequence shown here is derived from an EMBL/GenBank/DDBJ whole genome shotgun (WGS) entry which is preliminary data.</text>
</comment>
<dbReference type="PANTHER" id="PTHR45527">
    <property type="entry name" value="NONRIBOSOMAL PEPTIDE SYNTHETASE"/>
    <property type="match status" value="1"/>
</dbReference>
<dbReference type="PANTHER" id="PTHR45527:SF1">
    <property type="entry name" value="FATTY ACID SYNTHASE"/>
    <property type="match status" value="1"/>
</dbReference>
<dbReference type="InterPro" id="IPR000873">
    <property type="entry name" value="AMP-dep_synth/lig_dom"/>
</dbReference>
<accession>A0ABS3W298</accession>
<dbReference type="Proteomes" id="UP000823521">
    <property type="component" value="Unassembled WGS sequence"/>
</dbReference>
<sequence length="330" mass="33952">MDARHVGTPGPGPGGPAAPAPWTRGPVAPPPAGLLWDLVVAQAARRPGAVAVRQWEDTLTYPELVDAATVLAGRLRALGTGPGTRVGICARRELRLPVAVLGVLASGGAYVVLDPAHPRSRLDDICLDAGIDVVVADDAGAALLADSGRHLVVPALPPAGTAAAPAAGPRPAPVDPAQTAYVLYTSGSTGRPKGVAVSQHSLASFVTAAGRHFGLDGTCRAGAFSALGFDVSVLDLLTPLTCGASVHLVPDADRVDPARLHRFLAAHEVTWAFVPPALLPLLDPTRLPALRDVVTAGEPPGPEQVARWSAPPTRRLHNWYGPTETTVCVV</sequence>
<feature type="region of interest" description="Disordered" evidence="1">
    <location>
        <begin position="1"/>
        <end position="26"/>
    </location>
</feature>
<name>A0ABS3W298_MICEH</name>
<dbReference type="InterPro" id="IPR020845">
    <property type="entry name" value="AMP-binding_CS"/>
</dbReference>
<dbReference type="Gene3D" id="3.40.50.980">
    <property type="match status" value="2"/>
</dbReference>
<evidence type="ECO:0000313" key="3">
    <source>
        <dbReference type="EMBL" id="MBO4210723.1"/>
    </source>
</evidence>
<dbReference type="SUPFAM" id="SSF56801">
    <property type="entry name" value="Acetyl-CoA synthetase-like"/>
    <property type="match status" value="1"/>
</dbReference>
<dbReference type="PROSITE" id="PS00455">
    <property type="entry name" value="AMP_BINDING"/>
    <property type="match status" value="1"/>
</dbReference>